<sequence length="169" mass="18451">MLLHAETLYVGKVRQRWNRGQHPSKFLMNQDPITSHGLEFLTHVKDMAPSLLGSPIQQSISIHHEALFFGGVHSVTELLYDLDVMEVDHVGLGRVVGGEDWLDDEGSEERQVLAAVLAVGGSAGGFDERVVVGELLEDDHGGEDVVGFARPTDLQIQAGLKGSALHFIY</sequence>
<gene>
    <name evidence="1" type="ORF">VNO77_27558</name>
</gene>
<evidence type="ECO:0000313" key="2">
    <source>
        <dbReference type="Proteomes" id="UP001367508"/>
    </source>
</evidence>
<proteinExistence type="predicted"/>
<name>A0AAN9KU84_CANGL</name>
<dbReference type="Proteomes" id="UP001367508">
    <property type="component" value="Unassembled WGS sequence"/>
</dbReference>
<evidence type="ECO:0000313" key="1">
    <source>
        <dbReference type="EMBL" id="KAK7324045.1"/>
    </source>
</evidence>
<keyword evidence="2" id="KW-1185">Reference proteome</keyword>
<organism evidence="1 2">
    <name type="scientific">Canavalia gladiata</name>
    <name type="common">Sword bean</name>
    <name type="synonym">Dolichos gladiatus</name>
    <dbReference type="NCBI Taxonomy" id="3824"/>
    <lineage>
        <taxon>Eukaryota</taxon>
        <taxon>Viridiplantae</taxon>
        <taxon>Streptophyta</taxon>
        <taxon>Embryophyta</taxon>
        <taxon>Tracheophyta</taxon>
        <taxon>Spermatophyta</taxon>
        <taxon>Magnoliopsida</taxon>
        <taxon>eudicotyledons</taxon>
        <taxon>Gunneridae</taxon>
        <taxon>Pentapetalae</taxon>
        <taxon>rosids</taxon>
        <taxon>fabids</taxon>
        <taxon>Fabales</taxon>
        <taxon>Fabaceae</taxon>
        <taxon>Papilionoideae</taxon>
        <taxon>50 kb inversion clade</taxon>
        <taxon>NPAAA clade</taxon>
        <taxon>indigoferoid/millettioid clade</taxon>
        <taxon>Phaseoleae</taxon>
        <taxon>Canavalia</taxon>
    </lineage>
</organism>
<dbReference type="AlphaFoldDB" id="A0AAN9KU84"/>
<accession>A0AAN9KU84</accession>
<dbReference type="EMBL" id="JAYMYQ010000006">
    <property type="protein sequence ID" value="KAK7324045.1"/>
    <property type="molecule type" value="Genomic_DNA"/>
</dbReference>
<reference evidence="1 2" key="1">
    <citation type="submission" date="2024-01" db="EMBL/GenBank/DDBJ databases">
        <title>The genomes of 5 underutilized Papilionoideae crops provide insights into root nodulation and disease resistanc.</title>
        <authorList>
            <person name="Jiang F."/>
        </authorList>
    </citation>
    <scope>NUCLEOTIDE SEQUENCE [LARGE SCALE GENOMIC DNA]</scope>
    <source>
        <strain evidence="1">LVBAO_FW01</strain>
        <tissue evidence="1">Leaves</tissue>
    </source>
</reference>
<comment type="caution">
    <text evidence="1">The sequence shown here is derived from an EMBL/GenBank/DDBJ whole genome shotgun (WGS) entry which is preliminary data.</text>
</comment>
<protein>
    <submittedName>
        <fullName evidence="1">Uncharacterized protein</fullName>
    </submittedName>
</protein>